<feature type="domain" description="C2H2-type" evidence="12">
    <location>
        <begin position="164"/>
        <end position="191"/>
    </location>
</feature>
<evidence type="ECO:0000256" key="1">
    <source>
        <dbReference type="ARBA" id="ARBA00004123"/>
    </source>
</evidence>
<feature type="domain" description="C2H2-type" evidence="12">
    <location>
        <begin position="192"/>
        <end position="219"/>
    </location>
</feature>
<dbReference type="PROSITE" id="PS00028">
    <property type="entry name" value="ZINC_FINGER_C2H2_1"/>
    <property type="match status" value="3"/>
</dbReference>
<dbReference type="AlphaFoldDB" id="L7LY62"/>
<dbReference type="InterPro" id="IPR050826">
    <property type="entry name" value="Krueppel_C2H2_ZnFinger"/>
</dbReference>
<feature type="domain" description="C2H2-type" evidence="12">
    <location>
        <begin position="42"/>
        <end position="77"/>
    </location>
</feature>
<evidence type="ECO:0000313" key="13">
    <source>
        <dbReference type="EMBL" id="JAA55799.1"/>
    </source>
</evidence>
<reference evidence="13" key="1">
    <citation type="submission" date="2012-11" db="EMBL/GenBank/DDBJ databases">
        <authorList>
            <person name="Lucero-Rivera Y.E."/>
            <person name="Tovar-Ramirez D."/>
        </authorList>
    </citation>
    <scope>NUCLEOTIDE SEQUENCE</scope>
    <source>
        <tissue evidence="13">Salivary gland</tissue>
    </source>
</reference>
<dbReference type="FunFam" id="3.30.160.60:FF:000229">
    <property type="entry name" value="Zinc finger protein 90 homolog"/>
    <property type="match status" value="1"/>
</dbReference>
<dbReference type="GO" id="GO:0005634">
    <property type="term" value="C:nucleus"/>
    <property type="evidence" value="ECO:0007669"/>
    <property type="project" value="UniProtKB-SubCell"/>
</dbReference>
<dbReference type="SMART" id="SM00355">
    <property type="entry name" value="ZnF_C2H2"/>
    <property type="match status" value="6"/>
</dbReference>
<keyword evidence="7" id="KW-0238">DNA-binding</keyword>
<feature type="domain" description="C2H2-type" evidence="12">
    <location>
        <begin position="220"/>
        <end position="244"/>
    </location>
</feature>
<keyword evidence="3" id="KW-0677">Repeat</keyword>
<feature type="domain" description="C2H2-type" evidence="12">
    <location>
        <begin position="119"/>
        <end position="152"/>
    </location>
</feature>
<dbReference type="FunFam" id="3.30.160.60:FF:000621">
    <property type="entry name" value="FLT3-interacting zinc finger 1"/>
    <property type="match status" value="1"/>
</dbReference>
<dbReference type="InterPro" id="IPR013087">
    <property type="entry name" value="Znf_C2H2_type"/>
</dbReference>
<keyword evidence="2" id="KW-0479">Metal-binding</keyword>
<keyword evidence="4 10" id="KW-0863">Zinc-finger</keyword>
<dbReference type="FunFam" id="3.30.160.60:FF:002343">
    <property type="entry name" value="Zinc finger protein 33A"/>
    <property type="match status" value="1"/>
</dbReference>
<feature type="region of interest" description="Disordered" evidence="11">
    <location>
        <begin position="146"/>
        <end position="184"/>
    </location>
</feature>
<dbReference type="GO" id="GO:0006355">
    <property type="term" value="P:regulation of DNA-templated transcription"/>
    <property type="evidence" value="ECO:0007669"/>
    <property type="project" value="UniProtKB-ARBA"/>
</dbReference>
<dbReference type="Pfam" id="PF00096">
    <property type="entry name" value="zf-C2H2"/>
    <property type="match status" value="4"/>
</dbReference>
<dbReference type="GO" id="GO:0003677">
    <property type="term" value="F:DNA binding"/>
    <property type="evidence" value="ECO:0007669"/>
    <property type="project" value="UniProtKB-KW"/>
</dbReference>
<evidence type="ECO:0000256" key="10">
    <source>
        <dbReference type="PROSITE-ProRule" id="PRU00042"/>
    </source>
</evidence>
<keyword evidence="8" id="KW-0804">Transcription</keyword>
<evidence type="ECO:0000256" key="5">
    <source>
        <dbReference type="ARBA" id="ARBA00022833"/>
    </source>
</evidence>
<feature type="region of interest" description="Disordered" evidence="11">
    <location>
        <begin position="270"/>
        <end position="290"/>
    </location>
</feature>
<dbReference type="EMBL" id="GACK01009235">
    <property type="protein sequence ID" value="JAA55799.1"/>
    <property type="molecule type" value="mRNA"/>
</dbReference>
<dbReference type="GO" id="GO:0008270">
    <property type="term" value="F:zinc ion binding"/>
    <property type="evidence" value="ECO:0007669"/>
    <property type="project" value="UniProtKB-KW"/>
</dbReference>
<evidence type="ECO:0000256" key="3">
    <source>
        <dbReference type="ARBA" id="ARBA00022737"/>
    </source>
</evidence>
<feature type="domain" description="C2H2-type" evidence="12">
    <location>
        <begin position="91"/>
        <end position="118"/>
    </location>
</feature>
<accession>L7LY62</accession>
<feature type="compositionally biased region" description="Basic and acidic residues" evidence="11">
    <location>
        <begin position="175"/>
        <end position="184"/>
    </location>
</feature>
<dbReference type="PANTHER" id="PTHR24377">
    <property type="entry name" value="IP01015P-RELATED"/>
    <property type="match status" value="1"/>
</dbReference>
<keyword evidence="5" id="KW-0862">Zinc</keyword>
<protein>
    <submittedName>
        <fullName evidence="13">Putative zinc finger protein</fullName>
    </submittedName>
</protein>
<feature type="compositionally biased region" description="Polar residues" evidence="11">
    <location>
        <begin position="280"/>
        <end position="290"/>
    </location>
</feature>
<keyword evidence="6" id="KW-0805">Transcription regulation</keyword>
<keyword evidence="9" id="KW-0539">Nucleus</keyword>
<evidence type="ECO:0000259" key="12">
    <source>
        <dbReference type="PROSITE" id="PS50157"/>
    </source>
</evidence>
<dbReference type="InterPro" id="IPR036236">
    <property type="entry name" value="Znf_C2H2_sf"/>
</dbReference>
<name>L7LY62_RHIPC</name>
<dbReference type="PROSITE" id="PS50157">
    <property type="entry name" value="ZINC_FINGER_C2H2_2"/>
    <property type="match status" value="6"/>
</dbReference>
<evidence type="ECO:0000256" key="2">
    <source>
        <dbReference type="ARBA" id="ARBA00022723"/>
    </source>
</evidence>
<evidence type="ECO:0000256" key="6">
    <source>
        <dbReference type="ARBA" id="ARBA00023015"/>
    </source>
</evidence>
<evidence type="ECO:0000256" key="4">
    <source>
        <dbReference type="ARBA" id="ARBA00022771"/>
    </source>
</evidence>
<evidence type="ECO:0000256" key="8">
    <source>
        <dbReference type="ARBA" id="ARBA00023163"/>
    </source>
</evidence>
<evidence type="ECO:0000256" key="7">
    <source>
        <dbReference type="ARBA" id="ARBA00023125"/>
    </source>
</evidence>
<dbReference type="SUPFAM" id="SSF57667">
    <property type="entry name" value="beta-beta-alpha zinc fingers"/>
    <property type="match status" value="4"/>
</dbReference>
<sequence length="290" mass="32995">MLLPLFLKMHRLTYADSADVQHCTDEPSGTDSARVMRVHSPYKCDHCSKAFRLKTELVMHQCIPADSVAVRHRTGQPSPTVFFKEMRVVKLKCLVCKYTTGRRADMRDHLRVHTGERPFKCDHCSKAFRLKTQLTVHQRIHAESVLHHHGRPPHSGSRSGERELKCRVGGHTARRRSDTNDHLRTHTAERPYKCNYCDKGFKKKACLNVHLRIHTGERPYKCHLCPMDFTQRGTLARHLLTRAHRVLSSDGVKKASNVCIRAAVKSATDLPEEGKGHALNQKSSTGAQNF</sequence>
<organism evidence="13">
    <name type="scientific">Rhipicephalus pulchellus</name>
    <name type="common">Yellow backed tick</name>
    <name type="synonym">Dermacentor pulchellus</name>
    <dbReference type="NCBI Taxonomy" id="72859"/>
    <lineage>
        <taxon>Eukaryota</taxon>
        <taxon>Metazoa</taxon>
        <taxon>Ecdysozoa</taxon>
        <taxon>Arthropoda</taxon>
        <taxon>Chelicerata</taxon>
        <taxon>Arachnida</taxon>
        <taxon>Acari</taxon>
        <taxon>Parasitiformes</taxon>
        <taxon>Ixodida</taxon>
        <taxon>Ixodoidea</taxon>
        <taxon>Ixodidae</taxon>
        <taxon>Rhipicephalinae</taxon>
        <taxon>Rhipicephalus</taxon>
        <taxon>Rhipicephalus</taxon>
    </lineage>
</organism>
<dbReference type="Gene3D" id="3.30.160.60">
    <property type="entry name" value="Classic Zinc Finger"/>
    <property type="match status" value="6"/>
</dbReference>
<reference evidence="13" key="2">
    <citation type="journal article" date="2015" name="J. Proteomics">
        <title>Sexual differences in the sialomes of the zebra tick, Rhipicephalus pulchellus.</title>
        <authorList>
            <person name="Tan A.W."/>
            <person name="Francischetti I.M."/>
            <person name="Slovak M."/>
            <person name="Kini R.M."/>
            <person name="Ribeiro J.M."/>
        </authorList>
    </citation>
    <scope>NUCLEOTIDE SEQUENCE</scope>
    <source>
        <tissue evidence="13">Salivary gland</tissue>
    </source>
</reference>
<evidence type="ECO:0000256" key="9">
    <source>
        <dbReference type="ARBA" id="ARBA00023242"/>
    </source>
</evidence>
<comment type="subcellular location">
    <subcellularLocation>
        <location evidence="1">Nucleus</location>
    </subcellularLocation>
</comment>
<proteinExistence type="evidence at transcript level"/>
<evidence type="ECO:0000256" key="11">
    <source>
        <dbReference type="SAM" id="MobiDB-lite"/>
    </source>
</evidence>